<sequence length="43" mass="4010">MQADCPGHPATGQGPATAMPIPVAGHPLLTGGAICATAVGSPS</sequence>
<evidence type="ECO:0000256" key="1">
    <source>
        <dbReference type="SAM" id="MobiDB-lite"/>
    </source>
</evidence>
<reference evidence="2" key="1">
    <citation type="submission" date="2019-08" db="EMBL/GenBank/DDBJ databases">
        <authorList>
            <person name="Kucharzyk K."/>
            <person name="Murdoch R.W."/>
            <person name="Higgins S."/>
            <person name="Loffler F."/>
        </authorList>
    </citation>
    <scope>NUCLEOTIDE SEQUENCE</scope>
</reference>
<organism evidence="2">
    <name type="scientific">bioreactor metagenome</name>
    <dbReference type="NCBI Taxonomy" id="1076179"/>
    <lineage>
        <taxon>unclassified sequences</taxon>
        <taxon>metagenomes</taxon>
        <taxon>ecological metagenomes</taxon>
    </lineage>
</organism>
<proteinExistence type="predicted"/>
<accession>A0A645HEF5</accession>
<dbReference type="EMBL" id="VSSQ01092066">
    <property type="protein sequence ID" value="MPN37418.1"/>
    <property type="molecule type" value="Genomic_DNA"/>
</dbReference>
<name>A0A645HEF5_9ZZZZ</name>
<dbReference type="AlphaFoldDB" id="A0A645HEF5"/>
<gene>
    <name evidence="2" type="ORF">SDC9_184936</name>
</gene>
<feature type="region of interest" description="Disordered" evidence="1">
    <location>
        <begin position="1"/>
        <end position="23"/>
    </location>
</feature>
<protein>
    <submittedName>
        <fullName evidence="2">Uncharacterized protein</fullName>
    </submittedName>
</protein>
<evidence type="ECO:0000313" key="2">
    <source>
        <dbReference type="EMBL" id="MPN37418.1"/>
    </source>
</evidence>
<comment type="caution">
    <text evidence="2">The sequence shown here is derived from an EMBL/GenBank/DDBJ whole genome shotgun (WGS) entry which is preliminary data.</text>
</comment>